<feature type="signal peptide" evidence="2">
    <location>
        <begin position="1"/>
        <end position="21"/>
    </location>
</feature>
<evidence type="ECO:0000313" key="5">
    <source>
        <dbReference type="Proteomes" id="UP000249203"/>
    </source>
</evidence>
<dbReference type="RefSeq" id="WP_126818944.1">
    <property type="nucleotide sequence ID" value="NZ_PIPK01000001.1"/>
</dbReference>
<keyword evidence="2" id="KW-0564">Palmitate</keyword>
<keyword evidence="3" id="KW-0175">Coiled coil</keyword>
<comment type="subcellular location">
    <subcellularLocation>
        <location evidence="2">Cell outer membrane</location>
        <topology evidence="2">Lipid-anchor</topology>
    </subcellularLocation>
</comment>
<evidence type="ECO:0000313" key="4">
    <source>
        <dbReference type="EMBL" id="RAK01427.1"/>
    </source>
</evidence>
<sequence length="485" mass="53942">MRRLRAVYFAVGTLACTGLSACVMGPDYEAAEQSLPESWAFELEQQAQQREQDRALWWQQFQDPVLDQLVQQALTQNLELQAQFIRIDSARAQLGLASAERFPTIGYQAEASRERLPGTALPVDNEVIQELIQSTYNTFNVSATLSYELDLWGRVARQREGAAASLRQSAYDYESARLTLIADVVTTYIEWRTVVAQYQNQLAIVADYEHALSLQLSRFEYGEAPELAVQQARTELASARAELPGLRAQRSAYESALALLVGLNPQQVFDQFADDWDHARLADLDTTHQLPNLMPADLMQRRPDILAAEEALRAATAQVGVAEADRLPRVSIQGFFGSVATDHSDLFTSQSRAWGLTGNLSGPLIDFGRLETAAQSADLQRQQAVIQYQATVNGAYIEVRDALNLYTFQQQRYQAINEQLQSVERQLQMLEDAFELGMVSFLEVLDARRGVAQASQAQLAARGQLLSAQATLFKALGGGWQTRTG</sequence>
<dbReference type="Proteomes" id="UP000249203">
    <property type="component" value="Unassembled WGS sequence"/>
</dbReference>
<dbReference type="PROSITE" id="PS51257">
    <property type="entry name" value="PROKAR_LIPOPROTEIN"/>
    <property type="match status" value="1"/>
</dbReference>
<dbReference type="AlphaFoldDB" id="A0A327X3A2"/>
<keyword evidence="2" id="KW-0472">Membrane</keyword>
<dbReference type="SUPFAM" id="SSF56954">
    <property type="entry name" value="Outer membrane efflux proteins (OEP)"/>
    <property type="match status" value="1"/>
</dbReference>
<dbReference type="Gene3D" id="2.20.200.10">
    <property type="entry name" value="Outer membrane efflux proteins (OEP)"/>
    <property type="match status" value="1"/>
</dbReference>
<organism evidence="4 5">
    <name type="scientific">Aliidiomarina maris</name>
    <dbReference type="NCBI Taxonomy" id="531312"/>
    <lineage>
        <taxon>Bacteria</taxon>
        <taxon>Pseudomonadati</taxon>
        <taxon>Pseudomonadota</taxon>
        <taxon>Gammaproteobacteria</taxon>
        <taxon>Alteromonadales</taxon>
        <taxon>Idiomarinaceae</taxon>
        <taxon>Aliidiomarina</taxon>
    </lineage>
</organism>
<keyword evidence="2" id="KW-0732">Signal</keyword>
<keyword evidence="2" id="KW-0812">Transmembrane</keyword>
<evidence type="ECO:0000256" key="3">
    <source>
        <dbReference type="SAM" id="Coils"/>
    </source>
</evidence>
<dbReference type="Gene3D" id="1.20.1600.10">
    <property type="entry name" value="Outer membrane efflux proteins (OEP)"/>
    <property type="match status" value="1"/>
</dbReference>
<reference evidence="4 5" key="1">
    <citation type="submission" date="2018-06" db="EMBL/GenBank/DDBJ databases">
        <title>Genomic Encyclopedia of Type Strains, Phase III (KMG-III): the genomes of soil and plant-associated and newly described type strains.</title>
        <authorList>
            <person name="Whitman W."/>
        </authorList>
    </citation>
    <scope>NUCLEOTIDE SEQUENCE [LARGE SCALE GENOMIC DNA]</scope>
    <source>
        <strain evidence="4 5">CGMCC 1.15366</strain>
    </source>
</reference>
<dbReference type="PANTHER" id="PTHR30203">
    <property type="entry name" value="OUTER MEMBRANE CATION EFFLUX PROTEIN"/>
    <property type="match status" value="1"/>
</dbReference>
<dbReference type="GO" id="GO:0015562">
    <property type="term" value="F:efflux transmembrane transporter activity"/>
    <property type="evidence" value="ECO:0007669"/>
    <property type="project" value="InterPro"/>
</dbReference>
<feature type="chain" id="PRO_5016194926" evidence="2">
    <location>
        <begin position="22"/>
        <end position="485"/>
    </location>
</feature>
<protein>
    <submittedName>
        <fullName evidence="4">Multidrug efflux system outer membrane protein</fullName>
    </submittedName>
</protein>
<feature type="coiled-coil region" evidence="3">
    <location>
        <begin position="406"/>
        <end position="433"/>
    </location>
</feature>
<evidence type="ECO:0000256" key="1">
    <source>
        <dbReference type="ARBA" id="ARBA00007613"/>
    </source>
</evidence>
<dbReference type="NCBIfam" id="TIGR01845">
    <property type="entry name" value="outer_NodT"/>
    <property type="match status" value="1"/>
</dbReference>
<dbReference type="EMBL" id="QLMD01000001">
    <property type="protein sequence ID" value="RAK01427.1"/>
    <property type="molecule type" value="Genomic_DNA"/>
</dbReference>
<proteinExistence type="inferred from homology"/>
<comment type="caution">
    <text evidence="4">The sequence shown here is derived from an EMBL/GenBank/DDBJ whole genome shotgun (WGS) entry which is preliminary data.</text>
</comment>
<keyword evidence="2" id="KW-0449">Lipoprotein</keyword>
<dbReference type="GO" id="GO:0009279">
    <property type="term" value="C:cell outer membrane"/>
    <property type="evidence" value="ECO:0007669"/>
    <property type="project" value="UniProtKB-SubCell"/>
</dbReference>
<evidence type="ECO:0000256" key="2">
    <source>
        <dbReference type="RuleBase" id="RU362097"/>
    </source>
</evidence>
<dbReference type="PANTHER" id="PTHR30203:SF30">
    <property type="entry name" value="OUTER MEMBRANE PROTEIN-RELATED"/>
    <property type="match status" value="1"/>
</dbReference>
<dbReference type="InterPro" id="IPR003423">
    <property type="entry name" value="OMP_efflux"/>
</dbReference>
<dbReference type="OrthoDB" id="9770517at2"/>
<name>A0A327X3A2_9GAMM</name>
<dbReference type="Pfam" id="PF02321">
    <property type="entry name" value="OEP"/>
    <property type="match status" value="2"/>
</dbReference>
<keyword evidence="2" id="KW-1134">Transmembrane beta strand</keyword>
<accession>A0A327X3A2</accession>
<comment type="similarity">
    <text evidence="1 2">Belongs to the outer membrane factor (OMF) (TC 1.B.17) family.</text>
</comment>
<dbReference type="InterPro" id="IPR010131">
    <property type="entry name" value="MdtP/NodT-like"/>
</dbReference>
<gene>
    <name evidence="4" type="ORF">B0I24_10150</name>
</gene>